<dbReference type="GO" id="GO:0045892">
    <property type="term" value="P:negative regulation of DNA-templated transcription"/>
    <property type="evidence" value="ECO:0007669"/>
    <property type="project" value="InterPro"/>
</dbReference>
<dbReference type="PROSITE" id="PS50977">
    <property type="entry name" value="HTH_TETR_2"/>
    <property type="match status" value="1"/>
</dbReference>
<dbReference type="SUPFAM" id="SSF48498">
    <property type="entry name" value="Tetracyclin repressor-like, C-terminal domain"/>
    <property type="match status" value="1"/>
</dbReference>
<feature type="DNA-binding region" description="H-T-H motif" evidence="5">
    <location>
        <begin position="37"/>
        <end position="56"/>
    </location>
</feature>
<keyword evidence="3 5" id="KW-0238">DNA-binding</keyword>
<evidence type="ECO:0000313" key="8">
    <source>
        <dbReference type="Proteomes" id="UP000019494"/>
    </source>
</evidence>
<keyword evidence="8" id="KW-1185">Reference proteome</keyword>
<dbReference type="InterPro" id="IPR001647">
    <property type="entry name" value="HTH_TetR"/>
</dbReference>
<accession>W9GIP5</accession>
<evidence type="ECO:0000256" key="5">
    <source>
        <dbReference type="PROSITE-ProRule" id="PRU00335"/>
    </source>
</evidence>
<keyword evidence="2" id="KW-0805">Transcription regulation</keyword>
<dbReference type="PANTHER" id="PTHR30055">
    <property type="entry name" value="HTH-TYPE TRANSCRIPTIONAL REGULATOR RUTR"/>
    <property type="match status" value="1"/>
</dbReference>
<dbReference type="Pfam" id="PF00440">
    <property type="entry name" value="TetR_N"/>
    <property type="match status" value="1"/>
</dbReference>
<evidence type="ECO:0000256" key="3">
    <source>
        <dbReference type="ARBA" id="ARBA00023125"/>
    </source>
</evidence>
<dbReference type="Gene3D" id="1.10.357.10">
    <property type="entry name" value="Tetracycline Repressor, domain 2"/>
    <property type="match status" value="1"/>
</dbReference>
<dbReference type="AlphaFoldDB" id="W9GIP5"/>
<dbReference type="RefSeq" id="WP_034718840.1">
    <property type="nucleotide sequence ID" value="NZ_AWQS01000158.1"/>
</dbReference>
<dbReference type="InterPro" id="IPR050109">
    <property type="entry name" value="HTH-type_TetR-like_transc_reg"/>
</dbReference>
<dbReference type="InterPro" id="IPR036271">
    <property type="entry name" value="Tet_transcr_reg_TetR-rel_C_sf"/>
</dbReference>
<dbReference type="SUPFAM" id="SSF46689">
    <property type="entry name" value="Homeodomain-like"/>
    <property type="match status" value="1"/>
</dbReference>
<evidence type="ECO:0000259" key="6">
    <source>
        <dbReference type="PROSITE" id="PS50977"/>
    </source>
</evidence>
<dbReference type="Pfam" id="PF02909">
    <property type="entry name" value="TetR_C_1"/>
    <property type="match status" value="1"/>
</dbReference>
<dbReference type="OrthoDB" id="329481at2"/>
<evidence type="ECO:0000256" key="2">
    <source>
        <dbReference type="ARBA" id="ARBA00023015"/>
    </source>
</evidence>
<evidence type="ECO:0000256" key="4">
    <source>
        <dbReference type="ARBA" id="ARBA00023163"/>
    </source>
</evidence>
<dbReference type="InterPro" id="IPR003012">
    <property type="entry name" value="Tet_transcr_reg_TetR"/>
</dbReference>
<evidence type="ECO:0000256" key="1">
    <source>
        <dbReference type="ARBA" id="ARBA00022491"/>
    </source>
</evidence>
<evidence type="ECO:0000313" key="7">
    <source>
        <dbReference type="EMBL" id="EWT04997.1"/>
    </source>
</evidence>
<dbReference type="EMBL" id="AWQS01000158">
    <property type="protein sequence ID" value="EWT04997.1"/>
    <property type="molecule type" value="Genomic_DNA"/>
</dbReference>
<dbReference type="GO" id="GO:0046677">
    <property type="term" value="P:response to antibiotic"/>
    <property type="evidence" value="ECO:0007669"/>
    <property type="project" value="InterPro"/>
</dbReference>
<name>W9GIP5_9MICO</name>
<dbReference type="GO" id="GO:0003700">
    <property type="term" value="F:DNA-binding transcription factor activity"/>
    <property type="evidence" value="ECO:0007669"/>
    <property type="project" value="TreeGrafter"/>
</dbReference>
<reference evidence="8" key="1">
    <citation type="submission" date="2013-08" db="EMBL/GenBank/DDBJ databases">
        <title>Intrasporangium oryzae NRRL B-24470.</title>
        <authorList>
            <person name="Liu H."/>
            <person name="Wang G."/>
        </authorList>
    </citation>
    <scope>NUCLEOTIDE SEQUENCE [LARGE SCALE GENOMIC DNA]</scope>
    <source>
        <strain evidence="8">Q5-1</strain>
    </source>
</reference>
<keyword evidence="1" id="KW-0678">Repressor</keyword>
<gene>
    <name evidence="7" type="ORF">N864_08165</name>
</gene>
<dbReference type="InterPro" id="IPR009057">
    <property type="entry name" value="Homeodomain-like_sf"/>
</dbReference>
<feature type="domain" description="HTH tetR-type" evidence="6">
    <location>
        <begin position="14"/>
        <end position="74"/>
    </location>
</feature>
<sequence>MTTATASRTGRRTSLSRERIVQRALGLIDENGLDALSMHKLGAALDVKGMSLYHHVANKRDLLDGVVEAVWEEIEAAAPVLPDWRAGLRSVANAVRNTVRRHPRAATLIFSQQLMPEPALRVVRTHVAALVAAGFAEQRAYDLLRTIWSYAFGSAFAEITWDTADPGCAVDVRQMLRPGTPEDLAAVAEVFCGQSDADAQFELGLDLMLRGLDDPTPD</sequence>
<dbReference type="Proteomes" id="UP000019494">
    <property type="component" value="Unassembled WGS sequence"/>
</dbReference>
<dbReference type="InterPro" id="IPR004111">
    <property type="entry name" value="Repressor_TetR_C"/>
</dbReference>
<dbReference type="PATRIC" id="fig|584657.3.peg.3111"/>
<proteinExistence type="predicted"/>
<protein>
    <submittedName>
        <fullName evidence="7">TetR family transcriptional regulator</fullName>
    </submittedName>
</protein>
<comment type="caution">
    <text evidence="7">The sequence shown here is derived from an EMBL/GenBank/DDBJ whole genome shotgun (WGS) entry which is preliminary data.</text>
</comment>
<keyword evidence="4" id="KW-0804">Transcription</keyword>
<dbReference type="PANTHER" id="PTHR30055:SF151">
    <property type="entry name" value="TRANSCRIPTIONAL REGULATORY PROTEIN"/>
    <property type="match status" value="1"/>
</dbReference>
<organism evidence="7 8">
    <name type="scientific">Intrasporangium chromatireducens Q5-1</name>
    <dbReference type="NCBI Taxonomy" id="584657"/>
    <lineage>
        <taxon>Bacteria</taxon>
        <taxon>Bacillati</taxon>
        <taxon>Actinomycetota</taxon>
        <taxon>Actinomycetes</taxon>
        <taxon>Micrococcales</taxon>
        <taxon>Intrasporangiaceae</taxon>
        <taxon>Intrasporangium</taxon>
    </lineage>
</organism>
<dbReference type="Gene3D" id="1.10.10.60">
    <property type="entry name" value="Homeodomain-like"/>
    <property type="match status" value="1"/>
</dbReference>
<dbReference type="GO" id="GO:0000976">
    <property type="term" value="F:transcription cis-regulatory region binding"/>
    <property type="evidence" value="ECO:0007669"/>
    <property type="project" value="TreeGrafter"/>
</dbReference>
<dbReference type="PRINTS" id="PR00400">
    <property type="entry name" value="TETREPRESSOR"/>
</dbReference>